<dbReference type="Pfam" id="PF18029">
    <property type="entry name" value="Glyoxalase_6"/>
    <property type="match status" value="1"/>
</dbReference>
<evidence type="ECO:0000313" key="3">
    <source>
        <dbReference type="Proteomes" id="UP001589890"/>
    </source>
</evidence>
<name>A0ABV6QJM6_9ACTN</name>
<organism evidence="2 3">
    <name type="scientific">Kribbella deserti</name>
    <dbReference type="NCBI Taxonomy" id="1926257"/>
    <lineage>
        <taxon>Bacteria</taxon>
        <taxon>Bacillati</taxon>
        <taxon>Actinomycetota</taxon>
        <taxon>Actinomycetes</taxon>
        <taxon>Propionibacteriales</taxon>
        <taxon>Kribbellaceae</taxon>
        <taxon>Kribbella</taxon>
    </lineage>
</organism>
<dbReference type="InterPro" id="IPR041581">
    <property type="entry name" value="Glyoxalase_6"/>
</dbReference>
<evidence type="ECO:0000313" key="2">
    <source>
        <dbReference type="EMBL" id="MFC0624838.1"/>
    </source>
</evidence>
<sequence>MTSRLRTVTFDTLDPYRLAQFWAQVLKGRLADDDEPGDPAASVITDAGWILLFEGNTDEKAGKNRLHLDLVPDGPRDEEVAWLLTIGATLKDDLRNPDGTGWAVMQDPEGNEFCVLRSDAERLATS</sequence>
<accession>A0ABV6QJM6</accession>
<dbReference type="PANTHER" id="PTHR35908:SF1">
    <property type="entry name" value="CONSERVED PROTEIN"/>
    <property type="match status" value="1"/>
</dbReference>
<proteinExistence type="predicted"/>
<reference evidence="2 3" key="1">
    <citation type="submission" date="2024-09" db="EMBL/GenBank/DDBJ databases">
        <authorList>
            <person name="Sun Q."/>
            <person name="Mori K."/>
        </authorList>
    </citation>
    <scope>NUCLEOTIDE SEQUENCE [LARGE SCALE GENOMIC DNA]</scope>
    <source>
        <strain evidence="2 3">CGMCC 1.15906</strain>
    </source>
</reference>
<evidence type="ECO:0000259" key="1">
    <source>
        <dbReference type="Pfam" id="PF18029"/>
    </source>
</evidence>
<dbReference type="PANTHER" id="PTHR35908">
    <property type="entry name" value="HYPOTHETICAL FUSION PROTEIN"/>
    <property type="match status" value="1"/>
</dbReference>
<dbReference type="Proteomes" id="UP001589890">
    <property type="component" value="Unassembled WGS sequence"/>
</dbReference>
<keyword evidence="3" id="KW-1185">Reference proteome</keyword>
<protein>
    <submittedName>
        <fullName evidence="2">VOC family protein</fullName>
    </submittedName>
</protein>
<dbReference type="RefSeq" id="WP_380046622.1">
    <property type="nucleotide sequence ID" value="NZ_JBHLTC010000014.1"/>
</dbReference>
<dbReference type="EMBL" id="JBHLTC010000014">
    <property type="protein sequence ID" value="MFC0624838.1"/>
    <property type="molecule type" value="Genomic_DNA"/>
</dbReference>
<dbReference type="InterPro" id="IPR029068">
    <property type="entry name" value="Glyas_Bleomycin-R_OHBP_Dase"/>
</dbReference>
<dbReference type="Gene3D" id="3.10.180.10">
    <property type="entry name" value="2,3-Dihydroxybiphenyl 1,2-Dioxygenase, domain 1"/>
    <property type="match status" value="1"/>
</dbReference>
<feature type="domain" description="Glyoxalase-like" evidence="1">
    <location>
        <begin position="8"/>
        <end position="116"/>
    </location>
</feature>
<gene>
    <name evidence="2" type="ORF">ACFFGN_12245</name>
</gene>
<dbReference type="CDD" id="cd06587">
    <property type="entry name" value="VOC"/>
    <property type="match status" value="1"/>
</dbReference>
<comment type="caution">
    <text evidence="2">The sequence shown here is derived from an EMBL/GenBank/DDBJ whole genome shotgun (WGS) entry which is preliminary data.</text>
</comment>
<dbReference type="SUPFAM" id="SSF54593">
    <property type="entry name" value="Glyoxalase/Bleomycin resistance protein/Dihydroxybiphenyl dioxygenase"/>
    <property type="match status" value="1"/>
</dbReference>